<evidence type="ECO:0000313" key="13">
    <source>
        <dbReference type="Proteomes" id="UP000193920"/>
    </source>
</evidence>
<dbReference type="SUPFAM" id="SSF57180">
    <property type="entry name" value="Cellulose-binding domain"/>
    <property type="match status" value="1"/>
</dbReference>
<accession>A0A1Y2F906</accession>
<feature type="domain" description="CBM1" evidence="11">
    <location>
        <begin position="19"/>
        <end position="55"/>
    </location>
</feature>
<evidence type="ECO:0000259" key="11">
    <source>
        <dbReference type="PROSITE" id="PS51164"/>
    </source>
</evidence>
<evidence type="ECO:0000256" key="5">
    <source>
        <dbReference type="ARBA" id="ARBA00023295"/>
    </source>
</evidence>
<keyword evidence="4 9" id="KW-0378">Hydrolase</keyword>
<dbReference type="PROSITE" id="PS00562">
    <property type="entry name" value="CBM1_1"/>
    <property type="match status" value="1"/>
</dbReference>
<dbReference type="Pfam" id="PF04616">
    <property type="entry name" value="Glyco_hydro_43"/>
    <property type="match status" value="1"/>
</dbReference>
<protein>
    <recommendedName>
        <fullName evidence="6">Endo-1,5-alpha-L-arabinanase A</fullName>
    </recommendedName>
</protein>
<evidence type="ECO:0000256" key="10">
    <source>
        <dbReference type="SAM" id="SignalP"/>
    </source>
</evidence>
<gene>
    <name evidence="12" type="ORF">LY90DRAFT_664567</name>
</gene>
<dbReference type="Gene3D" id="2.40.128.10">
    <property type="match status" value="1"/>
</dbReference>
<dbReference type="InterPro" id="IPR032291">
    <property type="entry name" value="Abn2_C"/>
</dbReference>
<dbReference type="PANTHER" id="PTHR43301:SF3">
    <property type="entry name" value="ARABINAN ENDO-1,5-ALPHA-L-ARABINOSIDASE A-RELATED"/>
    <property type="match status" value="1"/>
</dbReference>
<dbReference type="GO" id="GO:0005576">
    <property type="term" value="C:extracellular region"/>
    <property type="evidence" value="ECO:0007669"/>
    <property type="project" value="InterPro"/>
</dbReference>
<dbReference type="AlphaFoldDB" id="A0A1Y2F906"/>
<sequence>MRLNTIIGILSTIKLASAACAGPYAQCGGANFSGSKCCVDGYKCKNMNEWYSQCVQSSTPFVQSKNNAAPANAAPVFNNVPVFNNAPVYNNAPVNNTPVNNAPAKSAPVNNAPVNNGANAANSAPSPALTLKTSNYSAGVSVHDPSIVKNGNKYYIFGSHMDTAFSTDLRTWKKLYTGVNENNRMFSNLFSKSNYAPFSYVGKNEAGGYSVWAPDVIYNPKMKKWVQYFCTTSTFIKSNLCYATADNIEGPYTYQGTFLYSGFVGNTVGQTNLKTITGGIDGNRYYPNNSYNFHVYPNAIDPSVFYDFNGRLWMVYGSWSGGIYILELNESTGLPKHNINNGNNTDKYFGKKLAGGNHQSIEGPYILPHSGSGYYYLFVSYGGLTSNGGYQIRMFRSKNPDGPYVDARGRQFMGGKNADYGVKVMGNYNLPGLTKAYMAPGHNSAFRDTDNKVYLVYHTRFNDGAEFHEPRVHQMFLNQDGWLCAAPYAYSGETISPTGYSMGDMAGSYKIVFHYHTKVNGDISNSYTVKLESNLSVTGKYTGSWEYTANTNFMTIKINNVTYKGVFLKQQDEGKTGTLVAFTAVGDNNDTIWGVKAN</sequence>
<dbReference type="GO" id="GO:0004553">
    <property type="term" value="F:hydrolase activity, hydrolyzing O-glycosyl compounds"/>
    <property type="evidence" value="ECO:0007669"/>
    <property type="project" value="InterPro"/>
</dbReference>
<feature type="active site" description="Proton donor" evidence="7">
    <location>
        <position position="362"/>
    </location>
</feature>
<dbReference type="Pfam" id="PF16369">
    <property type="entry name" value="GH43_C"/>
    <property type="match status" value="1"/>
</dbReference>
<comment type="caution">
    <text evidence="12">The sequence shown here is derived from an EMBL/GenBank/DDBJ whole genome shotgun (WGS) entry which is preliminary data.</text>
</comment>
<feature type="active site" description="Proton acceptor" evidence="7">
    <location>
        <position position="144"/>
    </location>
</feature>
<keyword evidence="5 9" id="KW-0326">Glycosidase</keyword>
<dbReference type="SUPFAM" id="SSF75005">
    <property type="entry name" value="Arabinanase/levansucrase/invertase"/>
    <property type="match status" value="1"/>
</dbReference>
<dbReference type="Proteomes" id="UP000193920">
    <property type="component" value="Unassembled WGS sequence"/>
</dbReference>
<dbReference type="Gene3D" id="2.115.10.20">
    <property type="entry name" value="Glycosyl hydrolase domain, family 43"/>
    <property type="match status" value="1"/>
</dbReference>
<dbReference type="EMBL" id="MCOG01000013">
    <property type="protein sequence ID" value="ORY80117.1"/>
    <property type="molecule type" value="Genomic_DNA"/>
</dbReference>
<dbReference type="InterPro" id="IPR035971">
    <property type="entry name" value="CBD_sf"/>
</dbReference>
<dbReference type="SMART" id="SM00236">
    <property type="entry name" value="fCBD"/>
    <property type="match status" value="1"/>
</dbReference>
<comment type="similarity">
    <text evidence="2 9">Belongs to the glycosyl hydrolase 43 family.</text>
</comment>
<evidence type="ECO:0000256" key="9">
    <source>
        <dbReference type="RuleBase" id="RU361187"/>
    </source>
</evidence>
<feature type="site" description="Important for catalytic activity, responsible for pKa modulation of the active site Glu and correct orientation of both the proton donor and substrate" evidence="8">
    <location>
        <position position="301"/>
    </location>
</feature>
<evidence type="ECO:0000256" key="8">
    <source>
        <dbReference type="PIRSR" id="PIRSR606710-2"/>
    </source>
</evidence>
<evidence type="ECO:0000256" key="1">
    <source>
        <dbReference type="ARBA" id="ARBA00004834"/>
    </source>
</evidence>
<dbReference type="GO" id="GO:0030248">
    <property type="term" value="F:cellulose binding"/>
    <property type="evidence" value="ECO:0007669"/>
    <property type="project" value="InterPro"/>
</dbReference>
<dbReference type="InterPro" id="IPR006710">
    <property type="entry name" value="Glyco_hydro_43"/>
</dbReference>
<dbReference type="PROSITE" id="PS51164">
    <property type="entry name" value="CBM1_2"/>
    <property type="match status" value="1"/>
</dbReference>
<evidence type="ECO:0000256" key="2">
    <source>
        <dbReference type="ARBA" id="ARBA00009865"/>
    </source>
</evidence>
<dbReference type="OrthoDB" id="195678at2759"/>
<dbReference type="PANTHER" id="PTHR43301">
    <property type="entry name" value="ARABINAN ENDO-1,5-ALPHA-L-ARABINOSIDASE"/>
    <property type="match status" value="1"/>
</dbReference>
<dbReference type="Pfam" id="PF00734">
    <property type="entry name" value="CBM_1"/>
    <property type="match status" value="1"/>
</dbReference>
<dbReference type="STRING" id="1754190.A0A1Y2F906"/>
<name>A0A1Y2F906_9FUNG</name>
<dbReference type="GO" id="GO:0005975">
    <property type="term" value="P:carbohydrate metabolic process"/>
    <property type="evidence" value="ECO:0007669"/>
    <property type="project" value="InterPro"/>
</dbReference>
<feature type="chain" id="PRO_5012169297" description="Endo-1,5-alpha-L-arabinanase A" evidence="10">
    <location>
        <begin position="19"/>
        <end position="598"/>
    </location>
</feature>
<evidence type="ECO:0000256" key="4">
    <source>
        <dbReference type="ARBA" id="ARBA00022801"/>
    </source>
</evidence>
<keyword evidence="3 10" id="KW-0732">Signal</keyword>
<dbReference type="CDD" id="cd18832">
    <property type="entry name" value="GH43_GsAbnA-like"/>
    <property type="match status" value="1"/>
</dbReference>
<comment type="pathway">
    <text evidence="1">Glycan metabolism; L-arabinan degradation.</text>
</comment>
<feature type="signal peptide" evidence="10">
    <location>
        <begin position="1"/>
        <end position="18"/>
    </location>
</feature>
<dbReference type="InterPro" id="IPR050727">
    <property type="entry name" value="GH43_arabinanases"/>
</dbReference>
<organism evidence="12 13">
    <name type="scientific">Neocallimastix californiae</name>
    <dbReference type="NCBI Taxonomy" id="1754190"/>
    <lineage>
        <taxon>Eukaryota</taxon>
        <taxon>Fungi</taxon>
        <taxon>Fungi incertae sedis</taxon>
        <taxon>Chytridiomycota</taxon>
        <taxon>Chytridiomycota incertae sedis</taxon>
        <taxon>Neocallimastigomycetes</taxon>
        <taxon>Neocallimastigales</taxon>
        <taxon>Neocallimastigaceae</taxon>
        <taxon>Neocallimastix</taxon>
    </lineage>
</organism>
<evidence type="ECO:0000256" key="6">
    <source>
        <dbReference type="ARBA" id="ARBA00042202"/>
    </source>
</evidence>
<evidence type="ECO:0000256" key="3">
    <source>
        <dbReference type="ARBA" id="ARBA00022729"/>
    </source>
</evidence>
<proteinExistence type="inferred from homology"/>
<evidence type="ECO:0000256" key="7">
    <source>
        <dbReference type="PIRSR" id="PIRSR606710-1"/>
    </source>
</evidence>
<dbReference type="InterPro" id="IPR000254">
    <property type="entry name" value="CBD"/>
</dbReference>
<reference evidence="12 13" key="1">
    <citation type="submission" date="2016-08" db="EMBL/GenBank/DDBJ databases">
        <title>A Parts List for Fungal Cellulosomes Revealed by Comparative Genomics.</title>
        <authorList>
            <consortium name="DOE Joint Genome Institute"/>
            <person name="Haitjema C.H."/>
            <person name="Gilmore S.P."/>
            <person name="Henske J.K."/>
            <person name="Solomon K.V."/>
            <person name="De Groot R."/>
            <person name="Kuo A."/>
            <person name="Mondo S.J."/>
            <person name="Salamov A.A."/>
            <person name="Labutti K."/>
            <person name="Zhao Z."/>
            <person name="Chiniquy J."/>
            <person name="Barry K."/>
            <person name="Brewer H.M."/>
            <person name="Purvine S.O."/>
            <person name="Wright A.T."/>
            <person name="Boxma B."/>
            <person name="Van Alen T."/>
            <person name="Hackstein J.H."/>
            <person name="Baker S.E."/>
            <person name="Grigoriev I.V."/>
            <person name="O'Malley M.A."/>
        </authorList>
    </citation>
    <scope>NUCLEOTIDE SEQUENCE [LARGE SCALE GENOMIC DNA]</scope>
    <source>
        <strain evidence="12 13">G1</strain>
    </source>
</reference>
<evidence type="ECO:0000313" key="12">
    <source>
        <dbReference type="EMBL" id="ORY80117.1"/>
    </source>
</evidence>
<dbReference type="InterPro" id="IPR023296">
    <property type="entry name" value="Glyco_hydro_beta-prop_sf"/>
</dbReference>
<keyword evidence="13" id="KW-1185">Reference proteome</keyword>